<proteinExistence type="predicted"/>
<gene>
    <name evidence="1" type="ORF">PVAP13_9NG489956</name>
</gene>
<evidence type="ECO:0000313" key="2">
    <source>
        <dbReference type="Proteomes" id="UP000823388"/>
    </source>
</evidence>
<reference evidence="1" key="1">
    <citation type="submission" date="2020-05" db="EMBL/GenBank/DDBJ databases">
        <title>WGS assembly of Panicum virgatum.</title>
        <authorList>
            <person name="Lovell J.T."/>
            <person name="Jenkins J."/>
            <person name="Shu S."/>
            <person name="Juenger T.E."/>
            <person name="Schmutz J."/>
        </authorList>
    </citation>
    <scope>NUCLEOTIDE SEQUENCE</scope>
    <source>
        <strain evidence="1">AP13</strain>
    </source>
</reference>
<organism evidence="1 2">
    <name type="scientific">Panicum virgatum</name>
    <name type="common">Blackwell switchgrass</name>
    <dbReference type="NCBI Taxonomy" id="38727"/>
    <lineage>
        <taxon>Eukaryota</taxon>
        <taxon>Viridiplantae</taxon>
        <taxon>Streptophyta</taxon>
        <taxon>Embryophyta</taxon>
        <taxon>Tracheophyta</taxon>
        <taxon>Spermatophyta</taxon>
        <taxon>Magnoliopsida</taxon>
        <taxon>Liliopsida</taxon>
        <taxon>Poales</taxon>
        <taxon>Poaceae</taxon>
        <taxon>PACMAD clade</taxon>
        <taxon>Panicoideae</taxon>
        <taxon>Panicodae</taxon>
        <taxon>Paniceae</taxon>
        <taxon>Panicinae</taxon>
        <taxon>Panicum</taxon>
        <taxon>Panicum sect. Hiantes</taxon>
    </lineage>
</organism>
<protein>
    <submittedName>
        <fullName evidence="1">Uncharacterized protein</fullName>
    </submittedName>
</protein>
<name>A0A8T0MUE4_PANVG</name>
<sequence>MIFLLTTRLGMHYIVGFIFRMDPNASYLLEIKLIGNRKKARKDVQCFSFEQIIDSDLTNYKDLVESIVDKYPPGYLEIPHVQYYDANLDTYPQVNSD</sequence>
<keyword evidence="2" id="KW-1185">Reference proteome</keyword>
<dbReference type="AlphaFoldDB" id="A0A8T0MUE4"/>
<accession>A0A8T0MUE4</accession>
<dbReference type="EMBL" id="CM029054">
    <property type="protein sequence ID" value="KAG2539752.1"/>
    <property type="molecule type" value="Genomic_DNA"/>
</dbReference>
<dbReference type="Proteomes" id="UP000823388">
    <property type="component" value="Chromosome 9N"/>
</dbReference>
<evidence type="ECO:0000313" key="1">
    <source>
        <dbReference type="EMBL" id="KAG2539752.1"/>
    </source>
</evidence>
<comment type="caution">
    <text evidence="1">The sequence shown here is derived from an EMBL/GenBank/DDBJ whole genome shotgun (WGS) entry which is preliminary data.</text>
</comment>